<protein>
    <submittedName>
        <fullName evidence="1">Uncharacterized protein</fullName>
    </submittedName>
</protein>
<accession>A0A378VZ61</accession>
<gene>
    <name evidence="1" type="ORF">NCTC11421_01513</name>
</gene>
<name>A0A378VZ61_NEIGO</name>
<dbReference type="EMBL" id="UGRI01000001">
    <property type="protein sequence ID" value="SUA21543.1"/>
    <property type="molecule type" value="Genomic_DNA"/>
</dbReference>
<sequence>MLEVVKDSLAKGRKCLVYTVYTDTRDTTGRLKEISNGTVLRRR</sequence>
<proteinExistence type="predicted"/>
<reference evidence="1" key="1">
    <citation type="submission" date="2018-06" db="EMBL/GenBank/DDBJ databases">
        <authorList>
            <consortium name="Pathogen Informatics"/>
            <person name="Doyle S."/>
        </authorList>
    </citation>
    <scope>NUCLEOTIDE SEQUENCE [LARGE SCALE GENOMIC DNA]</scope>
    <source>
        <strain evidence="1">NCTC11421</strain>
    </source>
</reference>
<organism evidence="1">
    <name type="scientific">Neisseria gonorrhoeae</name>
    <dbReference type="NCBI Taxonomy" id="485"/>
    <lineage>
        <taxon>Bacteria</taxon>
        <taxon>Pseudomonadati</taxon>
        <taxon>Pseudomonadota</taxon>
        <taxon>Betaproteobacteria</taxon>
        <taxon>Neisseriales</taxon>
        <taxon>Neisseriaceae</taxon>
        <taxon>Neisseria</taxon>
    </lineage>
</organism>
<dbReference type="AlphaFoldDB" id="A0A378VZ61"/>
<evidence type="ECO:0000313" key="1">
    <source>
        <dbReference type="EMBL" id="SUA21543.1"/>
    </source>
</evidence>